<dbReference type="PANTHER" id="PTHR32071:SF77">
    <property type="entry name" value="TRANSCRIPTIONAL REGULATORY PROTEIN"/>
    <property type="match status" value="1"/>
</dbReference>
<dbReference type="RefSeq" id="WP_091848645.1">
    <property type="nucleotide sequence ID" value="NZ_FOHZ01000001.1"/>
</dbReference>
<evidence type="ECO:0000313" key="7">
    <source>
        <dbReference type="Proteomes" id="UP000198762"/>
    </source>
</evidence>
<dbReference type="PROSITE" id="PS00676">
    <property type="entry name" value="SIGMA54_INTERACT_2"/>
    <property type="match status" value="1"/>
</dbReference>
<dbReference type="SMART" id="SM00382">
    <property type="entry name" value="AAA"/>
    <property type="match status" value="1"/>
</dbReference>
<feature type="domain" description="Sigma-54 factor interaction" evidence="5">
    <location>
        <begin position="331"/>
        <end position="552"/>
    </location>
</feature>
<evidence type="ECO:0000313" key="6">
    <source>
        <dbReference type="EMBL" id="SES78423.1"/>
    </source>
</evidence>
<dbReference type="PRINTS" id="PR01590">
    <property type="entry name" value="HTHFIS"/>
</dbReference>
<dbReference type="InterPro" id="IPR002197">
    <property type="entry name" value="HTH_Fis"/>
</dbReference>
<dbReference type="InterPro" id="IPR025662">
    <property type="entry name" value="Sigma_54_int_dom_ATP-bd_1"/>
</dbReference>
<gene>
    <name evidence="6" type="ORF">SAMN04487962_101535</name>
</gene>
<keyword evidence="4" id="KW-0804">Transcription</keyword>
<dbReference type="SUPFAM" id="SSF46689">
    <property type="entry name" value="Homeodomain-like"/>
    <property type="match status" value="1"/>
</dbReference>
<dbReference type="Pfam" id="PF02954">
    <property type="entry name" value="HTH_8"/>
    <property type="match status" value="1"/>
</dbReference>
<dbReference type="STRING" id="430453.SAMN04487962_101535"/>
<dbReference type="GO" id="GO:0005524">
    <property type="term" value="F:ATP binding"/>
    <property type="evidence" value="ECO:0007669"/>
    <property type="project" value="UniProtKB-KW"/>
</dbReference>
<dbReference type="Pfam" id="PF25601">
    <property type="entry name" value="AAA_lid_14"/>
    <property type="match status" value="1"/>
</dbReference>
<dbReference type="GO" id="GO:0043565">
    <property type="term" value="F:sequence-specific DNA binding"/>
    <property type="evidence" value="ECO:0007669"/>
    <property type="project" value="InterPro"/>
</dbReference>
<dbReference type="AlphaFoldDB" id="A0A1H9ZA53"/>
<dbReference type="InterPro" id="IPR003593">
    <property type="entry name" value="AAA+_ATPase"/>
</dbReference>
<proteinExistence type="predicted"/>
<dbReference type="PROSITE" id="PS00675">
    <property type="entry name" value="SIGMA54_INTERACT_1"/>
    <property type="match status" value="1"/>
</dbReference>
<dbReference type="Gene3D" id="1.10.8.60">
    <property type="match status" value="1"/>
</dbReference>
<dbReference type="Gene3D" id="3.30.450.40">
    <property type="match status" value="1"/>
</dbReference>
<organism evidence="6 7">
    <name type="scientific">Marinobacter segnicrescens</name>
    <dbReference type="NCBI Taxonomy" id="430453"/>
    <lineage>
        <taxon>Bacteria</taxon>
        <taxon>Pseudomonadati</taxon>
        <taxon>Pseudomonadota</taxon>
        <taxon>Gammaproteobacteria</taxon>
        <taxon>Pseudomonadales</taxon>
        <taxon>Marinobacteraceae</taxon>
        <taxon>Marinobacter</taxon>
    </lineage>
</organism>
<dbReference type="InterPro" id="IPR025943">
    <property type="entry name" value="Sigma_54_int_dom_ATP-bd_2"/>
</dbReference>
<dbReference type="Proteomes" id="UP000198762">
    <property type="component" value="Unassembled WGS sequence"/>
</dbReference>
<evidence type="ECO:0000256" key="1">
    <source>
        <dbReference type="ARBA" id="ARBA00022741"/>
    </source>
</evidence>
<keyword evidence="1" id="KW-0547">Nucleotide-binding</keyword>
<accession>A0A1H9ZA53</accession>
<dbReference type="InterPro" id="IPR002078">
    <property type="entry name" value="Sigma_54_int"/>
</dbReference>
<dbReference type="SUPFAM" id="SSF52540">
    <property type="entry name" value="P-loop containing nucleoside triphosphate hydrolases"/>
    <property type="match status" value="1"/>
</dbReference>
<keyword evidence="7" id="KW-1185">Reference proteome</keyword>
<dbReference type="InterPro" id="IPR027417">
    <property type="entry name" value="P-loop_NTPase"/>
</dbReference>
<dbReference type="InterPro" id="IPR058031">
    <property type="entry name" value="AAA_lid_NorR"/>
</dbReference>
<dbReference type="InterPro" id="IPR009057">
    <property type="entry name" value="Homeodomain-like_sf"/>
</dbReference>
<dbReference type="Pfam" id="PF00158">
    <property type="entry name" value="Sigma54_activat"/>
    <property type="match status" value="1"/>
</dbReference>
<protein>
    <submittedName>
        <fullName evidence="6">Transcriptional regulator of acetoin/glycerol metabolism</fullName>
    </submittedName>
</protein>
<evidence type="ECO:0000256" key="2">
    <source>
        <dbReference type="ARBA" id="ARBA00022840"/>
    </source>
</evidence>
<dbReference type="FunFam" id="3.40.50.300:FF:000006">
    <property type="entry name" value="DNA-binding transcriptional regulator NtrC"/>
    <property type="match status" value="1"/>
</dbReference>
<dbReference type="EMBL" id="FOHZ01000001">
    <property type="protein sequence ID" value="SES78423.1"/>
    <property type="molecule type" value="Genomic_DNA"/>
</dbReference>
<evidence type="ECO:0000259" key="5">
    <source>
        <dbReference type="PROSITE" id="PS50045"/>
    </source>
</evidence>
<dbReference type="Gene3D" id="3.40.50.300">
    <property type="entry name" value="P-loop containing nucleotide triphosphate hydrolases"/>
    <property type="match status" value="1"/>
</dbReference>
<keyword evidence="2" id="KW-0067">ATP-binding</keyword>
<dbReference type="GO" id="GO:0006355">
    <property type="term" value="P:regulation of DNA-templated transcription"/>
    <property type="evidence" value="ECO:0007669"/>
    <property type="project" value="InterPro"/>
</dbReference>
<sequence length="650" mass="71764">MFRTVLRTPEVIRQAYLQAERGHVSTDLLDASIGQSWLRCLESGLRVGSEPELPQMASGELRHELGRNQRFLKLSSPLAERLSSNLNDCQVILASPDATILKRLGPHQDFMADVTMDPGTLMPESLAGTNAPGLCLIERKPVLVNSCEHLLYPEVTVGCVAAPLFDLHGDVLGLIDFTFAANHPRPDQFLDHANWFSAAFEHQLFLDSYRDHWILQVQALSTWSQQEPSGLLAFNEDGSLIAASSHALKTFVTTETGLVGCPVESIFGVSWGALVDHCRKYPGVLSLEKTGRQMIGRLSPPSNWRAVTSLPIRKPGKLSATDALIRSWPSELATEARRAVRALEAGMPVLLQGDTGTGKEQFAKALHTDTESAGPFVAINCAALPEGVIEGELFGYRDGAFTGARKGGYNGRFLQAQGGTLLLDEIGDMPLDLQARLLRVIQERAVTPLGGHEELPIDCRIVAASLHDLEELVDQGRFREDLYFRLAAVVVELPALHQQADLPQAVDRLWHDVCARHGSSAELDPELLEQLAGYHWPGNWRELENCLEALLVGAQPGVEYLTTADLPIRWRRKFQQHALVPARADTRLATPEQQPRNLKDLEWEHMQRTLQACNGNYSAAAKTLGVSRSTLYRRLNKEPASSPGQYKTFC</sequence>
<dbReference type="PROSITE" id="PS50045">
    <property type="entry name" value="SIGMA54_INTERACT_4"/>
    <property type="match status" value="1"/>
</dbReference>
<dbReference type="Gene3D" id="1.10.10.60">
    <property type="entry name" value="Homeodomain-like"/>
    <property type="match status" value="1"/>
</dbReference>
<evidence type="ECO:0000256" key="3">
    <source>
        <dbReference type="ARBA" id="ARBA00023015"/>
    </source>
</evidence>
<dbReference type="OrthoDB" id="9804019at2"/>
<dbReference type="CDD" id="cd00009">
    <property type="entry name" value="AAA"/>
    <property type="match status" value="1"/>
</dbReference>
<dbReference type="PANTHER" id="PTHR32071">
    <property type="entry name" value="TRANSCRIPTIONAL REGULATORY PROTEIN"/>
    <property type="match status" value="1"/>
</dbReference>
<dbReference type="InterPro" id="IPR029016">
    <property type="entry name" value="GAF-like_dom_sf"/>
</dbReference>
<reference evidence="7" key="1">
    <citation type="submission" date="2016-10" db="EMBL/GenBank/DDBJ databases">
        <authorList>
            <person name="Varghese N."/>
            <person name="Submissions S."/>
        </authorList>
    </citation>
    <scope>NUCLEOTIDE SEQUENCE [LARGE SCALE GENOMIC DNA]</scope>
    <source>
        <strain evidence="7">CGMCC 1.6489</strain>
    </source>
</reference>
<evidence type="ECO:0000256" key="4">
    <source>
        <dbReference type="ARBA" id="ARBA00023163"/>
    </source>
</evidence>
<name>A0A1H9ZA53_9GAMM</name>
<keyword evidence="3" id="KW-0805">Transcription regulation</keyword>